<feature type="transmembrane region" description="Helical" evidence="1">
    <location>
        <begin position="44"/>
        <end position="63"/>
    </location>
</feature>
<dbReference type="EMBL" id="LMZQ01000014">
    <property type="protein sequence ID" value="KRT14793.1"/>
    <property type="molecule type" value="Genomic_DNA"/>
</dbReference>
<evidence type="ECO:0000256" key="1">
    <source>
        <dbReference type="SAM" id="Phobius"/>
    </source>
</evidence>
<proteinExistence type="predicted"/>
<dbReference type="STRING" id="687842.ASU31_18000"/>
<feature type="transmembrane region" description="Helical" evidence="1">
    <location>
        <begin position="5"/>
        <end position="24"/>
    </location>
</feature>
<reference evidence="2 3" key="1">
    <citation type="submission" date="2015-11" db="EMBL/GenBank/DDBJ databases">
        <title>Sequence of Pedobacter ginsenosidimutans.</title>
        <authorList>
            <person name="Carson E."/>
            <person name="Keyser V."/>
            <person name="Newman J."/>
            <person name="Miller J."/>
        </authorList>
    </citation>
    <scope>NUCLEOTIDE SEQUENCE [LARGE SCALE GENOMIC DNA]</scope>
    <source>
        <strain evidence="2 3">KACC 14530</strain>
    </source>
</reference>
<organism evidence="2 3">
    <name type="scientific">Pedobacter ginsenosidimutans</name>
    <dbReference type="NCBI Taxonomy" id="687842"/>
    <lineage>
        <taxon>Bacteria</taxon>
        <taxon>Pseudomonadati</taxon>
        <taxon>Bacteroidota</taxon>
        <taxon>Sphingobacteriia</taxon>
        <taxon>Sphingobacteriales</taxon>
        <taxon>Sphingobacteriaceae</taxon>
        <taxon>Pedobacter</taxon>
    </lineage>
</organism>
<protein>
    <submittedName>
        <fullName evidence="2">Uncharacterized protein</fullName>
    </submittedName>
</protein>
<comment type="caution">
    <text evidence="2">The sequence shown here is derived from an EMBL/GenBank/DDBJ whole genome shotgun (WGS) entry which is preliminary data.</text>
</comment>
<evidence type="ECO:0000313" key="2">
    <source>
        <dbReference type="EMBL" id="KRT14793.1"/>
    </source>
</evidence>
<dbReference type="Proteomes" id="UP000051950">
    <property type="component" value="Unassembled WGS sequence"/>
</dbReference>
<evidence type="ECO:0000313" key="3">
    <source>
        <dbReference type="Proteomes" id="UP000051950"/>
    </source>
</evidence>
<keyword evidence="1" id="KW-0472">Membrane</keyword>
<dbReference type="AlphaFoldDB" id="A0A0T5VM53"/>
<keyword evidence="1" id="KW-1133">Transmembrane helix</keyword>
<name>A0A0T5VM53_9SPHI</name>
<sequence length="70" mass="8099">MNFEYLSLGSCALLIAYTIYFFGIKDKTHSLKDPNGNGPTMANYYSQFIWIAFLVIFGMIYIIRSFPEKI</sequence>
<keyword evidence="1" id="KW-0812">Transmembrane</keyword>
<accession>A0A0T5VM53</accession>
<keyword evidence="3" id="KW-1185">Reference proteome</keyword>
<gene>
    <name evidence="2" type="ORF">ASU31_18000</name>
</gene>